<dbReference type="RefSeq" id="WP_394161720.1">
    <property type="nucleotide sequence ID" value="NZ_JBHGCJ010000002.1"/>
</dbReference>
<reference evidence="2 3" key="1">
    <citation type="submission" date="2024-09" db="EMBL/GenBank/DDBJ databases">
        <authorList>
            <consortium name="All-Russian atlas of soil microorganisms"/>
            <consortium name="as a basis for the search for new antimicrobial producers and enzymes with unique properties"/>
            <person name="Sokolova E.A."/>
            <person name="Voronina E.N."/>
        </authorList>
    </citation>
    <scope>NUCLEOTIDE SEQUENCE [LARGE SCALE GENOMIC DNA]</scope>
    <source>
        <strain evidence="2 3">AF-22b-331.1</strain>
    </source>
</reference>
<feature type="signal peptide" evidence="1">
    <location>
        <begin position="1"/>
        <end position="20"/>
    </location>
</feature>
<name>A0ABW7CU79_9GAMM</name>
<sequence>MLATLLIIGLAAAAPPAAPASPVAGAAGPREQALADADQLAAALLEVRDGDAPLACPKAVENARYSVETMLEVGQKNVQGGYLPAADFERAAAPLRALLPQLSLADCEAAAGNKRAFYRCMSSDYNHALACAKAHPF</sequence>
<organism evidence="2 3">
    <name type="scientific">Stenotrophomonas nematodicola</name>
    <dbReference type="NCBI Taxonomy" id="2656746"/>
    <lineage>
        <taxon>Bacteria</taxon>
        <taxon>Pseudomonadati</taxon>
        <taxon>Pseudomonadota</taxon>
        <taxon>Gammaproteobacteria</taxon>
        <taxon>Lysobacterales</taxon>
        <taxon>Lysobacteraceae</taxon>
        <taxon>Stenotrophomonas</taxon>
    </lineage>
</organism>
<evidence type="ECO:0000313" key="2">
    <source>
        <dbReference type="EMBL" id="MFG6108509.1"/>
    </source>
</evidence>
<evidence type="ECO:0000313" key="3">
    <source>
        <dbReference type="Proteomes" id="UP001605261"/>
    </source>
</evidence>
<proteinExistence type="predicted"/>
<evidence type="ECO:0000256" key="1">
    <source>
        <dbReference type="SAM" id="SignalP"/>
    </source>
</evidence>
<protein>
    <submittedName>
        <fullName evidence="2">Uncharacterized protein</fullName>
    </submittedName>
</protein>
<comment type="caution">
    <text evidence="2">The sequence shown here is derived from an EMBL/GenBank/DDBJ whole genome shotgun (WGS) entry which is preliminary data.</text>
</comment>
<accession>A0ABW7CU79</accession>
<feature type="chain" id="PRO_5045655842" evidence="1">
    <location>
        <begin position="21"/>
        <end position="137"/>
    </location>
</feature>
<keyword evidence="3" id="KW-1185">Reference proteome</keyword>
<gene>
    <name evidence="2" type="ORF">ACEU0G_002450</name>
</gene>
<keyword evidence="1" id="KW-0732">Signal</keyword>
<dbReference type="EMBL" id="JBHGCJ010000002">
    <property type="protein sequence ID" value="MFG6108509.1"/>
    <property type="molecule type" value="Genomic_DNA"/>
</dbReference>
<dbReference type="Proteomes" id="UP001605261">
    <property type="component" value="Unassembled WGS sequence"/>
</dbReference>